<feature type="region of interest" description="Disordered" evidence="2">
    <location>
        <begin position="118"/>
        <end position="147"/>
    </location>
</feature>
<reference evidence="3 4" key="1">
    <citation type="journal article" date="2023" name="Plants (Basel)">
        <title>Bridging the Gap: Combining Genomics and Transcriptomics Approaches to Understand Stylosanthes scabra, an Orphan Legume from the Brazilian Caatinga.</title>
        <authorList>
            <person name="Ferreira-Neto J.R.C."/>
            <person name="da Silva M.D."/>
            <person name="Binneck E."/>
            <person name="de Melo N.F."/>
            <person name="da Silva R.H."/>
            <person name="de Melo A.L.T.M."/>
            <person name="Pandolfi V."/>
            <person name="Bustamante F.O."/>
            <person name="Brasileiro-Vidal A.C."/>
            <person name="Benko-Iseppon A.M."/>
        </authorList>
    </citation>
    <scope>NUCLEOTIDE SEQUENCE [LARGE SCALE GENOMIC DNA]</scope>
    <source>
        <tissue evidence="3">Leaves</tissue>
    </source>
</reference>
<organism evidence="3 4">
    <name type="scientific">Stylosanthes scabra</name>
    <dbReference type="NCBI Taxonomy" id="79078"/>
    <lineage>
        <taxon>Eukaryota</taxon>
        <taxon>Viridiplantae</taxon>
        <taxon>Streptophyta</taxon>
        <taxon>Embryophyta</taxon>
        <taxon>Tracheophyta</taxon>
        <taxon>Spermatophyta</taxon>
        <taxon>Magnoliopsida</taxon>
        <taxon>eudicotyledons</taxon>
        <taxon>Gunneridae</taxon>
        <taxon>Pentapetalae</taxon>
        <taxon>rosids</taxon>
        <taxon>fabids</taxon>
        <taxon>Fabales</taxon>
        <taxon>Fabaceae</taxon>
        <taxon>Papilionoideae</taxon>
        <taxon>50 kb inversion clade</taxon>
        <taxon>dalbergioids sensu lato</taxon>
        <taxon>Dalbergieae</taxon>
        <taxon>Pterocarpus clade</taxon>
        <taxon>Stylosanthes</taxon>
    </lineage>
</organism>
<comment type="caution">
    <text evidence="3">The sequence shown here is derived from an EMBL/GenBank/DDBJ whole genome shotgun (WGS) entry which is preliminary data.</text>
</comment>
<evidence type="ECO:0000313" key="4">
    <source>
        <dbReference type="Proteomes" id="UP001341840"/>
    </source>
</evidence>
<sequence>MDGGGNYANFGYKWLGSHQIPIEDAWEGIRVYLRSDGGGWFVACGKIKLVGAVVTGYRNNEFRGFHNRDEAEVWIAADDVEEEINVVANSVVNAAANAGHGAITQASQRLELMRQGGSSASFVGGSSSNNSDGSERGREDPRFPNEGPVMHMEDMELMLMRACAFFGVGPAMFVPQEITHGENDIVFGFTVILPNNERRQELVAHGTRSTDETAARQDAAFVMLEKLLSATGYTICDYTHRIIRRVQEPNRNQLVEQIAALENRLRQLQLENTDLKEQISFFQEILDE</sequence>
<gene>
    <name evidence="3" type="ORF">PIB30_014658</name>
</gene>
<evidence type="ECO:0000256" key="1">
    <source>
        <dbReference type="SAM" id="Coils"/>
    </source>
</evidence>
<feature type="compositionally biased region" description="Low complexity" evidence="2">
    <location>
        <begin position="118"/>
        <end position="132"/>
    </location>
</feature>
<dbReference type="EMBL" id="JASCZI010090660">
    <property type="protein sequence ID" value="MED6144310.1"/>
    <property type="molecule type" value="Genomic_DNA"/>
</dbReference>
<feature type="coiled-coil region" evidence="1">
    <location>
        <begin position="251"/>
        <end position="285"/>
    </location>
</feature>
<protein>
    <submittedName>
        <fullName evidence="3">Uncharacterized protein</fullName>
    </submittedName>
</protein>
<keyword evidence="4" id="KW-1185">Reference proteome</keyword>
<evidence type="ECO:0000313" key="3">
    <source>
        <dbReference type="EMBL" id="MED6144310.1"/>
    </source>
</evidence>
<accession>A0ABU6T700</accession>
<name>A0ABU6T700_9FABA</name>
<keyword evidence="1" id="KW-0175">Coiled coil</keyword>
<evidence type="ECO:0000256" key="2">
    <source>
        <dbReference type="SAM" id="MobiDB-lite"/>
    </source>
</evidence>
<proteinExistence type="predicted"/>
<dbReference type="Proteomes" id="UP001341840">
    <property type="component" value="Unassembled WGS sequence"/>
</dbReference>
<feature type="compositionally biased region" description="Basic and acidic residues" evidence="2">
    <location>
        <begin position="133"/>
        <end position="143"/>
    </location>
</feature>